<proteinExistence type="predicted"/>
<dbReference type="AlphaFoldDB" id="A0A9P9YU63"/>
<organism evidence="1 2">
    <name type="scientific">Drosophila gunungcola</name>
    <name type="common">fruit fly</name>
    <dbReference type="NCBI Taxonomy" id="103775"/>
    <lineage>
        <taxon>Eukaryota</taxon>
        <taxon>Metazoa</taxon>
        <taxon>Ecdysozoa</taxon>
        <taxon>Arthropoda</taxon>
        <taxon>Hexapoda</taxon>
        <taxon>Insecta</taxon>
        <taxon>Pterygota</taxon>
        <taxon>Neoptera</taxon>
        <taxon>Endopterygota</taxon>
        <taxon>Diptera</taxon>
        <taxon>Brachycera</taxon>
        <taxon>Muscomorpha</taxon>
        <taxon>Ephydroidea</taxon>
        <taxon>Drosophilidae</taxon>
        <taxon>Drosophila</taxon>
        <taxon>Sophophora</taxon>
    </lineage>
</organism>
<dbReference type="EMBL" id="JAMKOV010000002">
    <property type="protein sequence ID" value="KAI8042764.1"/>
    <property type="molecule type" value="Genomic_DNA"/>
</dbReference>
<reference evidence="1" key="1">
    <citation type="journal article" date="2023" name="Genome Biol. Evol.">
        <title>Long-read-based Genome Assembly of Drosophila gunungcola Reveals Fewer Chemosensory Genes in Flower-breeding Species.</title>
        <authorList>
            <person name="Negi A."/>
            <person name="Liao B.Y."/>
            <person name="Yeh S.D."/>
        </authorList>
    </citation>
    <scope>NUCLEOTIDE SEQUENCE</scope>
    <source>
        <strain evidence="1">Sukarami</strain>
    </source>
</reference>
<accession>A0A9P9YU63</accession>
<keyword evidence="2" id="KW-1185">Reference proteome</keyword>
<comment type="caution">
    <text evidence="1">The sequence shown here is derived from an EMBL/GenBank/DDBJ whole genome shotgun (WGS) entry which is preliminary data.</text>
</comment>
<gene>
    <name evidence="1" type="ORF">M5D96_004087</name>
</gene>
<feature type="non-terminal residue" evidence="1">
    <location>
        <position position="89"/>
    </location>
</feature>
<evidence type="ECO:0000313" key="2">
    <source>
        <dbReference type="Proteomes" id="UP001059596"/>
    </source>
</evidence>
<dbReference type="Proteomes" id="UP001059596">
    <property type="component" value="Unassembled WGS sequence"/>
</dbReference>
<sequence>SSVAIPTGQVHCSGCRLWQVCAANDRSGALLTTHVLCNFEHAKICILIGVDSLAPPFALGLNLVGKTGCSAVNFDATDGTMRLTLFLFA</sequence>
<name>A0A9P9YU63_9MUSC</name>
<evidence type="ECO:0000313" key="1">
    <source>
        <dbReference type="EMBL" id="KAI8042764.1"/>
    </source>
</evidence>
<protein>
    <submittedName>
        <fullName evidence="1">Uncharacterized protein</fullName>
    </submittedName>
</protein>